<proteinExistence type="predicted"/>
<dbReference type="PROSITE" id="PS51318">
    <property type="entry name" value="TAT"/>
    <property type="match status" value="1"/>
</dbReference>
<dbReference type="SUPFAM" id="SSF55347">
    <property type="entry name" value="Glyceraldehyde-3-phosphate dehydrogenase-like, C-terminal domain"/>
    <property type="match status" value="1"/>
</dbReference>
<dbReference type="NCBIfam" id="TIGR01409">
    <property type="entry name" value="TAT_signal_seq"/>
    <property type="match status" value="1"/>
</dbReference>
<dbReference type="Proteomes" id="UP000182409">
    <property type="component" value="Unassembled WGS sequence"/>
</dbReference>
<evidence type="ECO:0000313" key="3">
    <source>
        <dbReference type="Proteomes" id="UP000182409"/>
    </source>
</evidence>
<dbReference type="GO" id="GO:0000166">
    <property type="term" value="F:nucleotide binding"/>
    <property type="evidence" value="ECO:0007669"/>
    <property type="project" value="InterPro"/>
</dbReference>
<evidence type="ECO:0000313" key="2">
    <source>
        <dbReference type="EMBL" id="SEB48920.1"/>
    </source>
</evidence>
<dbReference type="InterPro" id="IPR050463">
    <property type="entry name" value="Gfo/Idh/MocA_oxidrdct_glycsds"/>
</dbReference>
<evidence type="ECO:0000259" key="1">
    <source>
        <dbReference type="Pfam" id="PF01408"/>
    </source>
</evidence>
<sequence>MSEITRRGFMKQAGIAAAAATVWDAKSYAAILGANDRVRTAVIGAGDRMRSALIPSFLQHAKEMNFEFVAVSDIWNKRREDGAAFVSKKMGGGKVDAVRNNDELYARNDVDAVLIATADFQHAMHGVEAVNHGRDAYVEKPMAHTMSDARAIRDAVHKSGKIVQIGTQRRSTPSYQRAYDYIRSGEFGDIVNVEMTWNVNQPGRWRRPDVVPLLKEADTDWKRYLGNQPFEPFDARKYLEFRLFWPYSSGIPDQWLVHQIDTVHWFTGYPHPRSVVANGGIYAWHDGRRNWDTLTAVFDYGPLDDMNKGFQVIYSSRQTNEAGGVKEIYRSVGGSLDMDKQLVTNEGGLTAKYAAEMKMQPRQLKTFSLGDVEKVSNDANTGADPQTSANMRNWMECVRNRKTPNASVDAGYSHSVALCMCIAAMQTGAKVTFDDKTQQVVAGGKHVG</sequence>
<dbReference type="Gene3D" id="3.30.360.10">
    <property type="entry name" value="Dihydrodipicolinate Reductase, domain 2"/>
    <property type="match status" value="1"/>
</dbReference>
<dbReference type="InterPro" id="IPR036291">
    <property type="entry name" value="NAD(P)-bd_dom_sf"/>
</dbReference>
<dbReference type="AlphaFoldDB" id="A0A1H4JRK8"/>
<protein>
    <submittedName>
        <fullName evidence="2">Tat (Twin-arginine translocation) pathway signal sequence</fullName>
    </submittedName>
</protein>
<dbReference type="EMBL" id="FNSD01000001">
    <property type="protein sequence ID" value="SEB48920.1"/>
    <property type="molecule type" value="Genomic_DNA"/>
</dbReference>
<gene>
    <name evidence="2" type="ORF">SAMN05443244_0777</name>
</gene>
<dbReference type="InterPro" id="IPR006311">
    <property type="entry name" value="TAT_signal"/>
</dbReference>
<dbReference type="SUPFAM" id="SSF51735">
    <property type="entry name" value="NAD(P)-binding Rossmann-fold domains"/>
    <property type="match status" value="1"/>
</dbReference>
<dbReference type="RefSeq" id="WP_074655757.1">
    <property type="nucleotide sequence ID" value="NZ_FNSD01000001.1"/>
</dbReference>
<dbReference type="PANTHER" id="PTHR43818:SF5">
    <property type="entry name" value="OXIDOREDUCTASE FAMILY PROTEIN"/>
    <property type="match status" value="1"/>
</dbReference>
<dbReference type="InterPro" id="IPR000683">
    <property type="entry name" value="Gfo/Idh/MocA-like_OxRdtase_N"/>
</dbReference>
<dbReference type="Pfam" id="PF01408">
    <property type="entry name" value="GFO_IDH_MocA"/>
    <property type="match status" value="1"/>
</dbReference>
<feature type="domain" description="Gfo/Idh/MocA-like oxidoreductase N-terminal" evidence="1">
    <location>
        <begin position="39"/>
        <end position="166"/>
    </location>
</feature>
<dbReference type="Gene3D" id="3.40.50.720">
    <property type="entry name" value="NAD(P)-binding Rossmann-like Domain"/>
    <property type="match status" value="1"/>
</dbReference>
<dbReference type="OrthoDB" id="103047at2"/>
<name>A0A1H4JRK8_9BACT</name>
<accession>A0A1H4JRK8</accession>
<reference evidence="2 3" key="1">
    <citation type="submission" date="2016-10" db="EMBL/GenBank/DDBJ databases">
        <authorList>
            <person name="de Groot N.N."/>
        </authorList>
    </citation>
    <scope>NUCLEOTIDE SEQUENCE [LARGE SCALE GENOMIC DNA]</scope>
    <source>
        <strain evidence="2 3">AB35.6</strain>
    </source>
</reference>
<dbReference type="InterPro" id="IPR019546">
    <property type="entry name" value="TAT_signal_bac_arc"/>
</dbReference>
<dbReference type="PANTHER" id="PTHR43818">
    <property type="entry name" value="BCDNA.GH03377"/>
    <property type="match status" value="1"/>
</dbReference>
<organism evidence="2 3">
    <name type="scientific">Terriglobus roseus</name>
    <dbReference type="NCBI Taxonomy" id="392734"/>
    <lineage>
        <taxon>Bacteria</taxon>
        <taxon>Pseudomonadati</taxon>
        <taxon>Acidobacteriota</taxon>
        <taxon>Terriglobia</taxon>
        <taxon>Terriglobales</taxon>
        <taxon>Acidobacteriaceae</taxon>
        <taxon>Terriglobus</taxon>
    </lineage>
</organism>